<dbReference type="OrthoDB" id="9777124at2"/>
<evidence type="ECO:0000256" key="7">
    <source>
        <dbReference type="ARBA" id="ARBA00023136"/>
    </source>
</evidence>
<dbReference type="AlphaFoldDB" id="A0A1M4UCL4"/>
<keyword evidence="1 10" id="KW-1003">Cell membrane</keyword>
<comment type="caution">
    <text evidence="10">Lacks conserved residue(s) required for the propagation of feature annotation.</text>
</comment>
<comment type="subcellular location">
    <subcellularLocation>
        <location evidence="10">Cell membrane</location>
        <topology evidence="10">Multi-pass membrane protein</topology>
    </subcellularLocation>
</comment>
<evidence type="ECO:0000256" key="10">
    <source>
        <dbReference type="HAMAP-Rule" id="MF_01043"/>
    </source>
</evidence>
<feature type="transmembrane region" description="Helical" evidence="10">
    <location>
        <begin position="78"/>
        <end position="99"/>
    </location>
</feature>
<evidence type="ECO:0000256" key="9">
    <source>
        <dbReference type="ARBA" id="ARBA00023264"/>
    </source>
</evidence>
<comment type="subunit">
    <text evidence="10">Probably interacts with PlsX.</text>
</comment>
<keyword evidence="2 10" id="KW-0444">Lipid biosynthesis</keyword>
<evidence type="ECO:0000313" key="11">
    <source>
        <dbReference type="EMBL" id="SHE54414.1"/>
    </source>
</evidence>
<feature type="transmembrane region" description="Helical" evidence="10">
    <location>
        <begin position="111"/>
        <end position="133"/>
    </location>
</feature>
<evidence type="ECO:0000256" key="1">
    <source>
        <dbReference type="ARBA" id="ARBA00022475"/>
    </source>
</evidence>
<dbReference type="SMART" id="SM01207">
    <property type="entry name" value="G3P_acyltransf"/>
    <property type="match status" value="1"/>
</dbReference>
<dbReference type="NCBIfam" id="TIGR00023">
    <property type="entry name" value="glycerol-3-phosphate 1-O-acyltransferase PlsY"/>
    <property type="match status" value="1"/>
</dbReference>
<protein>
    <recommendedName>
        <fullName evidence="10">Glycerol-3-phosphate acyltransferase</fullName>
    </recommendedName>
    <alternativeName>
        <fullName evidence="10">Acyl-PO4 G3P acyltransferase</fullName>
    </alternativeName>
    <alternativeName>
        <fullName evidence="10">Acyl-phosphate--glycerol-3-phosphate acyltransferase</fullName>
    </alternativeName>
    <alternativeName>
        <fullName evidence="10">G3P acyltransferase</fullName>
        <shortName evidence="10">GPAT</shortName>
        <ecNumber evidence="10">2.3.1.275</ecNumber>
    </alternativeName>
    <alternativeName>
        <fullName evidence="10">Lysophosphatidic acid synthase</fullName>
        <shortName evidence="10">LPA synthase</shortName>
    </alternativeName>
</protein>
<dbReference type="Proteomes" id="UP000184251">
    <property type="component" value="Unassembled WGS sequence"/>
</dbReference>
<dbReference type="PANTHER" id="PTHR30309">
    <property type="entry name" value="INNER MEMBRANE PROTEIN YGIH"/>
    <property type="match status" value="1"/>
</dbReference>
<keyword evidence="11" id="KW-0012">Acyltransferase</keyword>
<keyword evidence="5 10" id="KW-1133">Transmembrane helix</keyword>
<comment type="similarity">
    <text evidence="10">Belongs to the PlsY family.</text>
</comment>
<dbReference type="Pfam" id="PF02660">
    <property type="entry name" value="G3P_acyltransf"/>
    <property type="match status" value="1"/>
</dbReference>
<evidence type="ECO:0000256" key="6">
    <source>
        <dbReference type="ARBA" id="ARBA00023098"/>
    </source>
</evidence>
<dbReference type="GO" id="GO:0008654">
    <property type="term" value="P:phospholipid biosynthetic process"/>
    <property type="evidence" value="ECO:0007669"/>
    <property type="project" value="UniProtKB-UniRule"/>
</dbReference>
<gene>
    <name evidence="10" type="primary">plsY</name>
    <name evidence="11" type="ORF">SAMN02746064_00719</name>
</gene>
<organism evidence="11 12">
    <name type="scientific">Alkalibacter saccharofermentans DSM 14828</name>
    <dbReference type="NCBI Taxonomy" id="1120975"/>
    <lineage>
        <taxon>Bacteria</taxon>
        <taxon>Bacillati</taxon>
        <taxon>Bacillota</taxon>
        <taxon>Clostridia</taxon>
        <taxon>Eubacteriales</taxon>
        <taxon>Eubacteriaceae</taxon>
        <taxon>Alkalibacter</taxon>
    </lineage>
</organism>
<keyword evidence="9 10" id="KW-1208">Phospholipid metabolism</keyword>
<dbReference type="RefSeq" id="WP_073269714.1">
    <property type="nucleotide sequence ID" value="NZ_FQTU01000003.1"/>
</dbReference>
<keyword evidence="7 10" id="KW-0472">Membrane</keyword>
<evidence type="ECO:0000256" key="3">
    <source>
        <dbReference type="ARBA" id="ARBA00022679"/>
    </source>
</evidence>
<keyword evidence="12" id="KW-1185">Reference proteome</keyword>
<name>A0A1M4UCL4_9FIRM</name>
<evidence type="ECO:0000313" key="12">
    <source>
        <dbReference type="Proteomes" id="UP000184251"/>
    </source>
</evidence>
<keyword evidence="4 10" id="KW-0812">Transmembrane</keyword>
<feature type="transmembrane region" description="Helical" evidence="10">
    <location>
        <begin position="6"/>
        <end position="22"/>
    </location>
</feature>
<reference evidence="11 12" key="1">
    <citation type="submission" date="2016-11" db="EMBL/GenBank/DDBJ databases">
        <authorList>
            <person name="Jaros S."/>
            <person name="Januszkiewicz K."/>
            <person name="Wedrychowicz H."/>
        </authorList>
    </citation>
    <scope>NUCLEOTIDE SEQUENCE [LARGE SCALE GENOMIC DNA]</scope>
    <source>
        <strain evidence="11 12">DSM 14828</strain>
    </source>
</reference>
<comment type="function">
    <text evidence="10">Catalyzes the transfer of an acyl group from acyl-phosphate (acyl-PO(4)) to glycerol-3-phosphate (G3P) to form lysophosphatidic acid (LPA). This enzyme utilizes acyl-phosphate as fatty acyl donor, but not acyl-CoA or acyl-ACP.</text>
</comment>
<sequence>MDFFLVVLSYFIGNISFAYLITKYKMKEDIRNFGSGNAGTTNVLRVLGKKYAALVLLGDVLKGAVPVILANAFAGMDITVMLCGLAVIAGHNWPALMGFRGGKGIATSIGVFLVYDPFVASVCLGLGIVLIVITRYVSLGSISGMALLPVVTYLAYGADLRLVFALIISVFSVYRHRSNIVRLIQGNENKLGQKKI</sequence>
<comment type="catalytic activity">
    <reaction evidence="10">
        <text>an acyl phosphate + sn-glycerol 3-phosphate = a 1-acyl-sn-glycero-3-phosphate + phosphate</text>
        <dbReference type="Rhea" id="RHEA:34075"/>
        <dbReference type="ChEBI" id="CHEBI:43474"/>
        <dbReference type="ChEBI" id="CHEBI:57597"/>
        <dbReference type="ChEBI" id="CHEBI:57970"/>
        <dbReference type="ChEBI" id="CHEBI:59918"/>
        <dbReference type="EC" id="2.3.1.275"/>
    </reaction>
</comment>
<comment type="pathway">
    <text evidence="10">Lipid metabolism; phospholipid metabolism.</text>
</comment>
<dbReference type="GO" id="GO:0043772">
    <property type="term" value="F:acyl-phosphate glycerol-3-phosphate acyltransferase activity"/>
    <property type="evidence" value="ECO:0007669"/>
    <property type="project" value="UniProtKB-UniRule"/>
</dbReference>
<keyword evidence="3 10" id="KW-0808">Transferase</keyword>
<dbReference type="InterPro" id="IPR003811">
    <property type="entry name" value="G3P_acylTferase_PlsY"/>
</dbReference>
<keyword evidence="8 10" id="KW-0594">Phospholipid biosynthesis</keyword>
<dbReference type="UniPathway" id="UPA00085"/>
<proteinExistence type="inferred from homology"/>
<keyword evidence="6 10" id="KW-0443">Lipid metabolism</keyword>
<accession>A0A1M4UCL4</accession>
<dbReference type="EMBL" id="FQTU01000003">
    <property type="protein sequence ID" value="SHE54414.1"/>
    <property type="molecule type" value="Genomic_DNA"/>
</dbReference>
<dbReference type="PANTHER" id="PTHR30309:SF0">
    <property type="entry name" value="GLYCEROL-3-PHOSPHATE ACYLTRANSFERASE-RELATED"/>
    <property type="match status" value="1"/>
</dbReference>
<dbReference type="HAMAP" id="MF_01043">
    <property type="entry name" value="PlsY"/>
    <property type="match status" value="1"/>
</dbReference>
<dbReference type="STRING" id="1120975.SAMN02746064_00719"/>
<evidence type="ECO:0000256" key="4">
    <source>
        <dbReference type="ARBA" id="ARBA00022692"/>
    </source>
</evidence>
<evidence type="ECO:0000256" key="2">
    <source>
        <dbReference type="ARBA" id="ARBA00022516"/>
    </source>
</evidence>
<evidence type="ECO:0000256" key="8">
    <source>
        <dbReference type="ARBA" id="ARBA00023209"/>
    </source>
</evidence>
<evidence type="ECO:0000256" key="5">
    <source>
        <dbReference type="ARBA" id="ARBA00022989"/>
    </source>
</evidence>
<dbReference type="GO" id="GO:0005886">
    <property type="term" value="C:plasma membrane"/>
    <property type="evidence" value="ECO:0007669"/>
    <property type="project" value="UniProtKB-SubCell"/>
</dbReference>
<dbReference type="EC" id="2.3.1.275" evidence="10"/>